<sequence>MNRKIISLVFIPVILFFFSATSLADEVELKNGDVVKGEITEETEQFIAVETDKGTSFIKKDEVKAVSRSQMAATTGTVVEVTGAVDVLPKGGEQWTPVQKGTVLNEGDSVRTGSDSKAIALLGNQAIMAVEPESNVGLNKLQQSPKKDIKVKVNLDRGQIWTDVGKLRTKDSKFHVATPAAVTGVRGTIFTVQAGPEKTTVAVVDGSVDVRTREMMEGPVRVKKNYMTEVTPNRPPAKPTAISGAFLAQWAIYQAKFGLLRSGMGGGFQVSPGQAAVGGAAVAGAAIAAAAAGGGGGGGSSPAAPQTVTVTASRSGVFPVTPTDTEIDGSPEIGERTVTRVDVSLDCNPMTVPDRFQVIYEGSPIADTGDLIGTPTTITGSAPGSSTIVTIRVISEGVGSEWHWDAVVTYHVE</sequence>
<name>A0A3A4N961_ABYX5</name>
<evidence type="ECO:0000259" key="2">
    <source>
        <dbReference type="Pfam" id="PF04773"/>
    </source>
</evidence>
<proteinExistence type="predicted"/>
<dbReference type="Proteomes" id="UP000265882">
    <property type="component" value="Unassembled WGS sequence"/>
</dbReference>
<dbReference type="PANTHER" id="PTHR38731:SF1">
    <property type="entry name" value="FECR PROTEIN DOMAIN-CONTAINING PROTEIN"/>
    <property type="match status" value="1"/>
</dbReference>
<evidence type="ECO:0000313" key="3">
    <source>
        <dbReference type="EMBL" id="RJP15992.1"/>
    </source>
</evidence>
<comment type="caution">
    <text evidence="3">The sequence shown here is derived from an EMBL/GenBank/DDBJ whole genome shotgun (WGS) entry which is preliminary data.</text>
</comment>
<dbReference type="Gene3D" id="2.60.120.1440">
    <property type="match status" value="1"/>
</dbReference>
<protein>
    <recommendedName>
        <fullName evidence="2">FecR protein domain-containing protein</fullName>
    </recommendedName>
</protein>
<feature type="chain" id="PRO_5017485273" description="FecR protein domain-containing protein" evidence="1">
    <location>
        <begin position="25"/>
        <end position="413"/>
    </location>
</feature>
<accession>A0A3A4N961</accession>
<evidence type="ECO:0000313" key="4">
    <source>
        <dbReference type="Proteomes" id="UP000265882"/>
    </source>
</evidence>
<organism evidence="3 4">
    <name type="scientific">Abyssobacteria bacterium (strain SURF_5)</name>
    <dbReference type="NCBI Taxonomy" id="2093360"/>
    <lineage>
        <taxon>Bacteria</taxon>
        <taxon>Pseudomonadati</taxon>
        <taxon>Candidatus Hydrogenedentota</taxon>
        <taxon>Candidatus Abyssobacteria</taxon>
    </lineage>
</organism>
<dbReference type="AlphaFoldDB" id="A0A3A4N961"/>
<feature type="signal peptide" evidence="1">
    <location>
        <begin position="1"/>
        <end position="24"/>
    </location>
</feature>
<dbReference type="InterPro" id="IPR006860">
    <property type="entry name" value="FecR"/>
</dbReference>
<dbReference type="PANTHER" id="PTHR38731">
    <property type="entry name" value="LIPL45-RELATED LIPOPROTEIN-RELATED"/>
    <property type="match status" value="1"/>
</dbReference>
<keyword evidence="1" id="KW-0732">Signal</keyword>
<reference evidence="3 4" key="1">
    <citation type="journal article" date="2017" name="ISME J.">
        <title>Energy and carbon metabolisms in a deep terrestrial subsurface fluid microbial community.</title>
        <authorList>
            <person name="Momper L."/>
            <person name="Jungbluth S.P."/>
            <person name="Lee M.D."/>
            <person name="Amend J.P."/>
        </authorList>
    </citation>
    <scope>NUCLEOTIDE SEQUENCE [LARGE SCALE GENOMIC DNA]</scope>
    <source>
        <strain evidence="3">SURF_5</strain>
    </source>
</reference>
<gene>
    <name evidence="3" type="ORF">C4520_19640</name>
</gene>
<dbReference type="Pfam" id="PF04773">
    <property type="entry name" value="FecR"/>
    <property type="match status" value="1"/>
</dbReference>
<feature type="domain" description="FecR protein" evidence="2">
    <location>
        <begin position="108"/>
        <end position="208"/>
    </location>
</feature>
<evidence type="ECO:0000256" key="1">
    <source>
        <dbReference type="SAM" id="SignalP"/>
    </source>
</evidence>
<dbReference type="EMBL" id="QZKU01000129">
    <property type="protein sequence ID" value="RJP15992.1"/>
    <property type="molecule type" value="Genomic_DNA"/>
</dbReference>